<evidence type="ECO:0000256" key="4">
    <source>
        <dbReference type="PROSITE-ProRule" id="PRU00433"/>
    </source>
</evidence>
<gene>
    <name evidence="7" type="ORF">ACFODX_13335</name>
</gene>
<comment type="caution">
    <text evidence="7">The sequence shown here is derived from an EMBL/GenBank/DDBJ whole genome shotgun (WGS) entry which is preliminary data.</text>
</comment>
<dbReference type="Pfam" id="PF23500">
    <property type="entry name" value="DUF7133"/>
    <property type="match status" value="1"/>
</dbReference>
<dbReference type="PANTHER" id="PTHR33546">
    <property type="entry name" value="LARGE, MULTIFUNCTIONAL SECRETED PROTEIN-RELATED"/>
    <property type="match status" value="1"/>
</dbReference>
<dbReference type="RefSeq" id="WP_378119899.1">
    <property type="nucleotide sequence ID" value="NZ_JBHRTF010000004.1"/>
</dbReference>
<dbReference type="InterPro" id="IPR013428">
    <property type="entry name" value="Membrane-bound_put_N"/>
</dbReference>
<dbReference type="InterPro" id="IPR011042">
    <property type="entry name" value="6-blade_b-propeller_TolB-like"/>
</dbReference>
<dbReference type="PROSITE" id="PS51007">
    <property type="entry name" value="CYTC"/>
    <property type="match status" value="1"/>
</dbReference>
<evidence type="ECO:0000256" key="2">
    <source>
        <dbReference type="ARBA" id="ARBA00022723"/>
    </source>
</evidence>
<keyword evidence="3 4" id="KW-0408">Iron</keyword>
<evidence type="ECO:0000313" key="8">
    <source>
        <dbReference type="Proteomes" id="UP001595555"/>
    </source>
</evidence>
<dbReference type="Gene3D" id="2.120.10.30">
    <property type="entry name" value="TolB, C-terminal domain"/>
    <property type="match status" value="1"/>
</dbReference>
<evidence type="ECO:0000256" key="1">
    <source>
        <dbReference type="ARBA" id="ARBA00022617"/>
    </source>
</evidence>
<dbReference type="Pfam" id="PF00034">
    <property type="entry name" value="Cytochrom_C"/>
    <property type="match status" value="1"/>
</dbReference>
<feature type="region of interest" description="Disordered" evidence="5">
    <location>
        <begin position="40"/>
        <end position="90"/>
    </location>
</feature>
<dbReference type="EMBL" id="JBHRTF010000004">
    <property type="protein sequence ID" value="MFC3116549.1"/>
    <property type="molecule type" value="Genomic_DNA"/>
</dbReference>
<keyword evidence="1 4" id="KW-0349">Heme</keyword>
<feature type="compositionally biased region" description="Basic and acidic residues" evidence="5">
    <location>
        <begin position="48"/>
        <end position="64"/>
    </location>
</feature>
<keyword evidence="2 4" id="KW-0479">Metal-binding</keyword>
<sequence>MSTSNNTKKPTINVKQSTIHLLVCTLLGLSIVNCSTEALHSDQSNARAAEKSEATKPDATKPDATKSTPVRNLGDRHGEDMTPPIAAEDIPPAPVLAVPQALQSMQLQPGFVIENVAAEPNVFSPVAMSFDGNGRMWVAEMNTFMPDLDGNNEEVPKGNIAILEDTNGDGKVDTRNVFLNDLILPRTVVLVKGGILYADQTQLVFAEVLAGDKLGIREVVDPTYAQGGSVEHKPNAMMLGLDNWYYNAKSDRRYKILPLDSELPAGAEEIYRNRYWKMASASTEYRGQWGMSMDDYGRLFHTWNSAPAQGEYLRPNSLNKNPGLVQEIKAQSIGGNQIYPARINPGVNRAYLPETLVADGPNKGKLINFTAASGSVVYRGDQFPAEFYGVAFTPEPAANLLSVRRIIEERGQFRGEEIYPHSEILASTDERFRPVNLYTAPDGSLYILDMYHGVIQHKEYLTSYLREQAENRQLHKYNSTLGRIYRLRWADKPLAPKPQLEDKTAAQLVPYLAHANGWYRDTARRLIIQQNDKSVVAGITRLVQQALDHRAQINALWTLEGLNAVNAQSISAGLNTAHPKVQISAIALLPHLPKAEQQVFAPRLAELAKSDYEVALQLALSAGKLKIDSCFELIKTLLANYGDQPLINQAIVSGSAGREQELKTFLGAAASQELTALLDLVGKQKIIESNFNNLVTQEQNQYYRGQALFDGRAACFGCHGKQGQGMDGMAPPLANSEWVTGTPERLIKILLHGLHGPLTVNGVDYNLPMMMPGLATNPSVSDQDTADIATYIRNNWGNAAGAISADNVSKLRAQTANRTQPYTASELGQ</sequence>
<dbReference type="Gene3D" id="1.10.760.10">
    <property type="entry name" value="Cytochrome c-like domain"/>
    <property type="match status" value="1"/>
</dbReference>
<dbReference type="PANTHER" id="PTHR33546:SF1">
    <property type="entry name" value="LARGE, MULTIFUNCTIONAL SECRETED PROTEIN"/>
    <property type="match status" value="1"/>
</dbReference>
<protein>
    <submittedName>
        <fullName evidence="7">PVC-type heme-binding CxxCH protein</fullName>
    </submittedName>
</protein>
<name>A0ABV7FG05_9GAMM</name>
<proteinExistence type="predicted"/>
<evidence type="ECO:0000313" key="7">
    <source>
        <dbReference type="EMBL" id="MFC3116549.1"/>
    </source>
</evidence>
<dbReference type="NCBIfam" id="TIGR02604">
    <property type="entry name" value="Piru_Ver_Nterm"/>
    <property type="match status" value="1"/>
</dbReference>
<keyword evidence="8" id="KW-1185">Reference proteome</keyword>
<evidence type="ECO:0000259" key="6">
    <source>
        <dbReference type="PROSITE" id="PS51007"/>
    </source>
</evidence>
<dbReference type="Proteomes" id="UP001595555">
    <property type="component" value="Unassembled WGS sequence"/>
</dbReference>
<dbReference type="Gene3D" id="1.25.10.10">
    <property type="entry name" value="Leucine-rich Repeat Variant"/>
    <property type="match status" value="1"/>
</dbReference>
<dbReference type="InterPro" id="IPR055557">
    <property type="entry name" value="DUF7133"/>
</dbReference>
<reference evidence="8" key="1">
    <citation type="journal article" date="2019" name="Int. J. Syst. Evol. Microbiol.">
        <title>The Global Catalogue of Microorganisms (GCM) 10K type strain sequencing project: providing services to taxonomists for standard genome sequencing and annotation.</title>
        <authorList>
            <consortium name="The Broad Institute Genomics Platform"/>
            <consortium name="The Broad Institute Genome Sequencing Center for Infectious Disease"/>
            <person name="Wu L."/>
            <person name="Ma J."/>
        </authorList>
    </citation>
    <scope>NUCLEOTIDE SEQUENCE [LARGE SCALE GENOMIC DNA]</scope>
    <source>
        <strain evidence="8">KCTC 52237</strain>
    </source>
</reference>
<organism evidence="7 8">
    <name type="scientific">Cellvibrio fontiphilus</name>
    <dbReference type="NCBI Taxonomy" id="1815559"/>
    <lineage>
        <taxon>Bacteria</taxon>
        <taxon>Pseudomonadati</taxon>
        <taxon>Pseudomonadota</taxon>
        <taxon>Gammaproteobacteria</taxon>
        <taxon>Cellvibrionales</taxon>
        <taxon>Cellvibrionaceae</taxon>
        <taxon>Cellvibrio</taxon>
    </lineage>
</organism>
<dbReference type="SUPFAM" id="SSF46626">
    <property type="entry name" value="Cytochrome c"/>
    <property type="match status" value="1"/>
</dbReference>
<evidence type="ECO:0000256" key="3">
    <source>
        <dbReference type="ARBA" id="ARBA00023004"/>
    </source>
</evidence>
<accession>A0ABV7FG05</accession>
<evidence type="ECO:0000256" key="5">
    <source>
        <dbReference type="SAM" id="MobiDB-lite"/>
    </source>
</evidence>
<dbReference type="InterPro" id="IPR009056">
    <property type="entry name" value="Cyt_c-like_dom"/>
</dbReference>
<feature type="domain" description="Cytochrome c" evidence="6">
    <location>
        <begin position="700"/>
        <end position="796"/>
    </location>
</feature>
<dbReference type="InterPro" id="IPR011989">
    <property type="entry name" value="ARM-like"/>
</dbReference>
<dbReference type="InterPro" id="IPR036909">
    <property type="entry name" value="Cyt_c-like_dom_sf"/>
</dbReference>